<dbReference type="SMART" id="SM00753">
    <property type="entry name" value="PAM"/>
    <property type="match status" value="1"/>
</dbReference>
<accession>A0A830HXR5</accession>
<sequence length="497" mass="55045">MDDDMDYGFEYSDDDEDDTDVDVENAYYNAKASKEESEWSEALSGFESVVDMEGDAKGEWGFKALRNIVKINHRLGNSPESLAAYRRLLEYISGAVTRNYAEKVVNSVLDFVSVTPAGQLVQTTTTTPAPAAAAAASTPPVGTTIQDGGGSGSFLKSFYELTLEALKQPNAHNERLWFKTNLKLCELWFTQREFGRMARTLKELHKACRLEDGTEDHKKGTQLLEVFAVEIKMHTERKDHKKLKELYRRALTVKSAIPHPRIMGIIRECGGKMHMDERSWDMAATDFFEAFKSYDEAGERRRISCLKYLVLASMLMESKVDPFDAQEAKPYKHDPEIVAMTNLVEAYGQNDIAQFERVLRGRDGETILGDAFIRDYVEDLLRNVRTSVVLRLVQPYTSLTLAFLADELNVSVAAVEELVVDLILDGRLVGGELDQVTGVLSFKKAPIAVTAAGAGAADDPRAAAAAAAASSADAKYAALDRWAKQLLKLLASQSKGL</sequence>
<dbReference type="SUPFAM" id="SSF46785">
    <property type="entry name" value="Winged helix' DNA-binding domain"/>
    <property type="match status" value="1"/>
</dbReference>
<dbReference type="OrthoDB" id="194139at2759"/>
<protein>
    <submittedName>
        <fullName evidence="3">COP9 signalosome complex subunit 2</fullName>
    </submittedName>
</protein>
<evidence type="ECO:0000313" key="4">
    <source>
        <dbReference type="Proteomes" id="UP000660262"/>
    </source>
</evidence>
<dbReference type="InterPro" id="IPR036390">
    <property type="entry name" value="WH_DNA-bd_sf"/>
</dbReference>
<gene>
    <name evidence="3" type="ORF">PPROV_001075900</name>
</gene>
<dbReference type="PROSITE" id="PS50250">
    <property type="entry name" value="PCI"/>
    <property type="match status" value="1"/>
</dbReference>
<feature type="domain" description="PCI" evidence="2">
    <location>
        <begin position="283"/>
        <end position="447"/>
    </location>
</feature>
<dbReference type="SMART" id="SM00088">
    <property type="entry name" value="PINT"/>
    <property type="match status" value="1"/>
</dbReference>
<dbReference type="Gene3D" id="1.25.40.570">
    <property type="match status" value="1"/>
</dbReference>
<evidence type="ECO:0000256" key="1">
    <source>
        <dbReference type="SAM" id="MobiDB-lite"/>
    </source>
</evidence>
<comment type="caution">
    <text evidence="3">The sequence shown here is derived from an EMBL/GenBank/DDBJ whole genome shotgun (WGS) entry which is preliminary data.</text>
</comment>
<evidence type="ECO:0000259" key="2">
    <source>
        <dbReference type="PROSITE" id="PS50250"/>
    </source>
</evidence>
<dbReference type="AlphaFoldDB" id="A0A830HXR5"/>
<dbReference type="EMBL" id="BNJQ01000038">
    <property type="protein sequence ID" value="GHP12032.1"/>
    <property type="molecule type" value="Genomic_DNA"/>
</dbReference>
<dbReference type="Proteomes" id="UP000660262">
    <property type="component" value="Unassembled WGS sequence"/>
</dbReference>
<feature type="region of interest" description="Disordered" evidence="1">
    <location>
        <begin position="1"/>
        <end position="20"/>
    </location>
</feature>
<dbReference type="Pfam" id="PF01399">
    <property type="entry name" value="PCI"/>
    <property type="match status" value="1"/>
</dbReference>
<dbReference type="InterPro" id="IPR000717">
    <property type="entry name" value="PCI_dom"/>
</dbReference>
<name>A0A830HXR5_9CHLO</name>
<proteinExistence type="predicted"/>
<dbReference type="PANTHER" id="PTHR10678">
    <property type="entry name" value="26S PROTEASOME NON-ATPASE REGULATORY SUBUNIT 11/COP9 SIGNALOSOME COMPLEX SUBUNIT 2"/>
    <property type="match status" value="1"/>
</dbReference>
<evidence type="ECO:0000313" key="3">
    <source>
        <dbReference type="EMBL" id="GHP12032.1"/>
    </source>
</evidence>
<reference evidence="3" key="1">
    <citation type="submission" date="2020-10" db="EMBL/GenBank/DDBJ databases">
        <title>Unveiling of a novel bifunctional photoreceptor, Dualchrome1, isolated from a cosmopolitan green alga.</title>
        <authorList>
            <person name="Suzuki S."/>
            <person name="Kawachi M."/>
        </authorList>
    </citation>
    <scope>NUCLEOTIDE SEQUENCE</scope>
    <source>
        <strain evidence="3">NIES 2893</strain>
    </source>
</reference>
<keyword evidence="4" id="KW-1185">Reference proteome</keyword>
<organism evidence="3 4">
    <name type="scientific">Pycnococcus provasolii</name>
    <dbReference type="NCBI Taxonomy" id="41880"/>
    <lineage>
        <taxon>Eukaryota</taxon>
        <taxon>Viridiplantae</taxon>
        <taxon>Chlorophyta</taxon>
        <taxon>Pseudoscourfieldiophyceae</taxon>
        <taxon>Pseudoscourfieldiales</taxon>
        <taxon>Pycnococcaceae</taxon>
        <taxon>Pycnococcus</taxon>
    </lineage>
</organism>
<dbReference type="InterPro" id="IPR050871">
    <property type="entry name" value="26S_Proteasome/COP9_Components"/>
</dbReference>